<sequence length="240" mass="27435">MSRSQAYMIQISRFRELNEFFEHTIDRSPQDRYILSLPFKDNIASIGNNEGLVGSRLCSFIRKLKKNPAQLAAVDQEIQIYLDRGYAEEAYPIHEGQLADFLPLQAVFKTDQDNKIVKTRVIKDAGARRSHELSLNDCLHQGENLLPNVLKVLCTFRTGGYAITADIEKTFLQFEIAESNRTFLRFLWPLAISGNPGAQIKQFWSRVLDFGLICSPWLHIKGVRHHLENAKISSRNSLNS</sequence>
<dbReference type="GeneID" id="100904937"/>
<dbReference type="PANTHER" id="PTHR47331">
    <property type="entry name" value="PHD-TYPE DOMAIN-CONTAINING PROTEIN"/>
    <property type="match status" value="1"/>
</dbReference>
<evidence type="ECO:0000313" key="1">
    <source>
        <dbReference type="Proteomes" id="UP000694867"/>
    </source>
</evidence>
<proteinExistence type="predicted"/>
<dbReference type="PANTHER" id="PTHR47331:SF5">
    <property type="entry name" value="RIBONUCLEASE H"/>
    <property type="match status" value="1"/>
</dbReference>
<organism evidence="1 2">
    <name type="scientific">Galendromus occidentalis</name>
    <name type="common">western predatory mite</name>
    <dbReference type="NCBI Taxonomy" id="34638"/>
    <lineage>
        <taxon>Eukaryota</taxon>
        <taxon>Metazoa</taxon>
        <taxon>Ecdysozoa</taxon>
        <taxon>Arthropoda</taxon>
        <taxon>Chelicerata</taxon>
        <taxon>Arachnida</taxon>
        <taxon>Acari</taxon>
        <taxon>Parasitiformes</taxon>
        <taxon>Mesostigmata</taxon>
        <taxon>Gamasina</taxon>
        <taxon>Phytoseioidea</taxon>
        <taxon>Phytoseiidae</taxon>
        <taxon>Typhlodrominae</taxon>
        <taxon>Galendromus</taxon>
    </lineage>
</organism>
<dbReference type="Proteomes" id="UP000694867">
    <property type="component" value="Unplaced"/>
</dbReference>
<dbReference type="InterPro" id="IPR043502">
    <property type="entry name" value="DNA/RNA_pol_sf"/>
</dbReference>
<dbReference type="GO" id="GO:0071897">
    <property type="term" value="P:DNA biosynthetic process"/>
    <property type="evidence" value="ECO:0007669"/>
    <property type="project" value="UniProtKB-ARBA"/>
</dbReference>
<dbReference type="KEGG" id="goe:100904937"/>
<dbReference type="RefSeq" id="XP_028966416.1">
    <property type="nucleotide sequence ID" value="XM_029110583.1"/>
</dbReference>
<name>A0AAJ7SE55_9ACAR</name>
<protein>
    <submittedName>
        <fullName evidence="2">Uncharacterized protein LOC100904937</fullName>
    </submittedName>
</protein>
<accession>A0AAJ7SE55</accession>
<reference evidence="2" key="1">
    <citation type="submission" date="2025-08" db="UniProtKB">
        <authorList>
            <consortium name="RefSeq"/>
        </authorList>
    </citation>
    <scope>IDENTIFICATION</scope>
</reference>
<dbReference type="AlphaFoldDB" id="A0AAJ7SE55"/>
<keyword evidence="1" id="KW-1185">Reference proteome</keyword>
<dbReference type="SUPFAM" id="SSF56672">
    <property type="entry name" value="DNA/RNA polymerases"/>
    <property type="match status" value="1"/>
</dbReference>
<evidence type="ECO:0000313" key="2">
    <source>
        <dbReference type="RefSeq" id="XP_028966416.1"/>
    </source>
</evidence>
<gene>
    <name evidence="2" type="primary">LOC100904937</name>
</gene>